<dbReference type="InterPro" id="IPR001647">
    <property type="entry name" value="HTH_TetR"/>
</dbReference>
<dbReference type="InterPro" id="IPR041674">
    <property type="entry name" value="TetR_C_22"/>
</dbReference>
<dbReference type="Proteomes" id="UP000677537">
    <property type="component" value="Unassembled WGS sequence"/>
</dbReference>
<feature type="DNA-binding region" description="H-T-H motif" evidence="2">
    <location>
        <begin position="41"/>
        <end position="60"/>
    </location>
</feature>
<sequence length="213" mass="24252">MVETRPDTPRRPLRARGRSRYEALLDAVDALVRQGPPASISLQDVAREAGAPLASVYHYFPNSTAAFLGLAQRYHRFFEAVYEEPIPEMPETWPGLNRLWAARGRRVYETHPATMRLFLGADVAGRIREADLDANRRFGEHQYRLLRQHFLIPEDPSLVDRLAIGVTISDSIWSLSYIRHGRLTDEMVEEAARAKEAYLAAFIPPRAARRGED</sequence>
<dbReference type="EMBL" id="JAGIZA010000028">
    <property type="protein sequence ID" value="MBP0496151.1"/>
    <property type="molecule type" value="Genomic_DNA"/>
</dbReference>
<organism evidence="4 5">
    <name type="scientific">Roseomonas indoligenes</name>
    <dbReference type="NCBI Taxonomy" id="2820811"/>
    <lineage>
        <taxon>Bacteria</taxon>
        <taxon>Pseudomonadati</taxon>
        <taxon>Pseudomonadota</taxon>
        <taxon>Alphaproteobacteria</taxon>
        <taxon>Acetobacterales</taxon>
        <taxon>Roseomonadaceae</taxon>
        <taxon>Roseomonas</taxon>
    </lineage>
</organism>
<dbReference type="PROSITE" id="PS50977">
    <property type="entry name" value="HTH_TETR_2"/>
    <property type="match status" value="1"/>
</dbReference>
<comment type="caution">
    <text evidence="4">The sequence shown here is derived from an EMBL/GenBank/DDBJ whole genome shotgun (WGS) entry which is preliminary data.</text>
</comment>
<dbReference type="InterPro" id="IPR009057">
    <property type="entry name" value="Homeodomain-like_sf"/>
</dbReference>
<dbReference type="Pfam" id="PF17928">
    <property type="entry name" value="TetR_C_22"/>
    <property type="match status" value="1"/>
</dbReference>
<evidence type="ECO:0000256" key="2">
    <source>
        <dbReference type="PROSITE-ProRule" id="PRU00335"/>
    </source>
</evidence>
<dbReference type="SUPFAM" id="SSF46689">
    <property type="entry name" value="Homeodomain-like"/>
    <property type="match status" value="1"/>
</dbReference>
<keyword evidence="1 2" id="KW-0238">DNA-binding</keyword>
<keyword evidence="5" id="KW-1185">Reference proteome</keyword>
<reference evidence="4" key="1">
    <citation type="submission" date="2021-03" db="EMBL/GenBank/DDBJ databases">
        <authorList>
            <person name="So Y."/>
        </authorList>
    </citation>
    <scope>NUCLEOTIDE SEQUENCE</scope>
    <source>
        <strain evidence="4">SG15</strain>
    </source>
</reference>
<evidence type="ECO:0000313" key="5">
    <source>
        <dbReference type="Proteomes" id="UP000677537"/>
    </source>
</evidence>
<feature type="domain" description="HTH tetR-type" evidence="3">
    <location>
        <begin position="18"/>
        <end position="78"/>
    </location>
</feature>
<evidence type="ECO:0000313" key="4">
    <source>
        <dbReference type="EMBL" id="MBP0496151.1"/>
    </source>
</evidence>
<accession>A0A940S719</accession>
<dbReference type="RefSeq" id="WP_209376942.1">
    <property type="nucleotide sequence ID" value="NZ_JAGIZA010000028.1"/>
</dbReference>
<dbReference type="AlphaFoldDB" id="A0A940S719"/>
<proteinExistence type="predicted"/>
<name>A0A940S719_9PROT</name>
<dbReference type="Gene3D" id="1.10.357.10">
    <property type="entry name" value="Tetracycline Repressor, domain 2"/>
    <property type="match status" value="1"/>
</dbReference>
<dbReference type="GO" id="GO:0003677">
    <property type="term" value="F:DNA binding"/>
    <property type="evidence" value="ECO:0007669"/>
    <property type="project" value="UniProtKB-UniRule"/>
</dbReference>
<protein>
    <submittedName>
        <fullName evidence="4">TetR/AcrR family transcriptional regulator</fullName>
    </submittedName>
</protein>
<evidence type="ECO:0000256" key="1">
    <source>
        <dbReference type="ARBA" id="ARBA00023125"/>
    </source>
</evidence>
<evidence type="ECO:0000259" key="3">
    <source>
        <dbReference type="PROSITE" id="PS50977"/>
    </source>
</evidence>
<gene>
    <name evidence="4" type="ORF">J5Y10_25435</name>
</gene>